<organism evidence="2 3">
    <name type="scientific">Araneus ventricosus</name>
    <name type="common">Orbweaver spider</name>
    <name type="synonym">Epeira ventricosa</name>
    <dbReference type="NCBI Taxonomy" id="182803"/>
    <lineage>
        <taxon>Eukaryota</taxon>
        <taxon>Metazoa</taxon>
        <taxon>Ecdysozoa</taxon>
        <taxon>Arthropoda</taxon>
        <taxon>Chelicerata</taxon>
        <taxon>Arachnida</taxon>
        <taxon>Araneae</taxon>
        <taxon>Araneomorphae</taxon>
        <taxon>Entelegynae</taxon>
        <taxon>Araneoidea</taxon>
        <taxon>Araneidae</taxon>
        <taxon>Araneus</taxon>
    </lineage>
</organism>
<reference evidence="2 3" key="1">
    <citation type="journal article" date="2019" name="Sci. Rep.">
        <title>Orb-weaving spider Araneus ventricosus genome elucidates the spidroin gene catalogue.</title>
        <authorList>
            <person name="Kono N."/>
            <person name="Nakamura H."/>
            <person name="Ohtoshi R."/>
            <person name="Moran D.A.P."/>
            <person name="Shinohara A."/>
            <person name="Yoshida Y."/>
            <person name="Fujiwara M."/>
            <person name="Mori M."/>
            <person name="Tomita M."/>
            <person name="Arakawa K."/>
        </authorList>
    </citation>
    <scope>NUCLEOTIDE SEQUENCE [LARGE SCALE GENOMIC DNA]</scope>
</reference>
<proteinExistence type="predicted"/>
<accession>A0A4Y2PQU0</accession>
<sequence>MEEGNLRRFVFVSQELRSGGHVTASPITPSTHNSPTSDLPPVSSVILNSAEESKPLYQALKPSVLLDTNFNKSLSEMLSVLENWARRGLDNAFNRPVKVSAVDIGTNLEKDLKYGLDVMKQMSNRIDTLMRAANKLPDPDTILLRGFERGRNPIRGDLIGTAFTVWHTIDDIELQVSHVYEKLKLFCENVSKKSMEAVNCPEQGENIDILITNSYTLVTDRLLLLRKQMEDFREKIRVFCSEIDEIL</sequence>
<feature type="region of interest" description="Disordered" evidence="1">
    <location>
        <begin position="21"/>
        <end position="41"/>
    </location>
</feature>
<evidence type="ECO:0000313" key="3">
    <source>
        <dbReference type="Proteomes" id="UP000499080"/>
    </source>
</evidence>
<protein>
    <submittedName>
        <fullName evidence="2">Uncharacterized protein</fullName>
    </submittedName>
</protein>
<gene>
    <name evidence="2" type="ORF">AVEN_167980_1</name>
</gene>
<dbReference type="OrthoDB" id="10511299at2759"/>
<evidence type="ECO:0000256" key="1">
    <source>
        <dbReference type="SAM" id="MobiDB-lite"/>
    </source>
</evidence>
<name>A0A4Y2PQU0_ARAVE</name>
<comment type="caution">
    <text evidence="2">The sequence shown here is derived from an EMBL/GenBank/DDBJ whole genome shotgun (WGS) entry which is preliminary data.</text>
</comment>
<dbReference type="Proteomes" id="UP000499080">
    <property type="component" value="Unassembled WGS sequence"/>
</dbReference>
<evidence type="ECO:0000313" key="2">
    <source>
        <dbReference type="EMBL" id="GBN54265.1"/>
    </source>
</evidence>
<dbReference type="EMBL" id="BGPR01012053">
    <property type="protein sequence ID" value="GBN54265.1"/>
    <property type="molecule type" value="Genomic_DNA"/>
</dbReference>
<dbReference type="AlphaFoldDB" id="A0A4Y2PQU0"/>
<keyword evidence="3" id="KW-1185">Reference proteome</keyword>
<feature type="compositionally biased region" description="Polar residues" evidence="1">
    <location>
        <begin position="25"/>
        <end position="37"/>
    </location>
</feature>